<dbReference type="AlphaFoldDB" id="A0A6A6V198"/>
<proteinExistence type="predicted"/>
<dbReference type="EMBL" id="MU006589">
    <property type="protein sequence ID" value="KAF2744308.1"/>
    <property type="molecule type" value="Genomic_DNA"/>
</dbReference>
<name>A0A6A6V198_9PLEO</name>
<gene>
    <name evidence="2" type="ORF">M011DRAFT_170475</name>
</gene>
<keyword evidence="3" id="KW-1185">Reference proteome</keyword>
<reference evidence="2" key="1">
    <citation type="journal article" date="2020" name="Stud. Mycol.">
        <title>101 Dothideomycetes genomes: a test case for predicting lifestyles and emergence of pathogens.</title>
        <authorList>
            <person name="Haridas S."/>
            <person name="Albert R."/>
            <person name="Binder M."/>
            <person name="Bloem J."/>
            <person name="Labutti K."/>
            <person name="Salamov A."/>
            <person name="Andreopoulos B."/>
            <person name="Baker S."/>
            <person name="Barry K."/>
            <person name="Bills G."/>
            <person name="Bluhm B."/>
            <person name="Cannon C."/>
            <person name="Castanera R."/>
            <person name="Culley D."/>
            <person name="Daum C."/>
            <person name="Ezra D."/>
            <person name="Gonzalez J."/>
            <person name="Henrissat B."/>
            <person name="Kuo A."/>
            <person name="Liang C."/>
            <person name="Lipzen A."/>
            <person name="Lutzoni F."/>
            <person name="Magnuson J."/>
            <person name="Mondo S."/>
            <person name="Nolan M."/>
            <person name="Ohm R."/>
            <person name="Pangilinan J."/>
            <person name="Park H.-J."/>
            <person name="Ramirez L."/>
            <person name="Alfaro M."/>
            <person name="Sun H."/>
            <person name="Tritt A."/>
            <person name="Yoshinaga Y."/>
            <person name="Zwiers L.-H."/>
            <person name="Turgeon B."/>
            <person name="Goodwin S."/>
            <person name="Spatafora J."/>
            <person name="Crous P."/>
            <person name="Grigoriev I."/>
        </authorList>
    </citation>
    <scope>NUCLEOTIDE SEQUENCE</scope>
    <source>
        <strain evidence="2">CBS 119925</strain>
    </source>
</reference>
<protein>
    <submittedName>
        <fullName evidence="2">Uncharacterized protein</fullName>
    </submittedName>
</protein>
<sequence length="162" mass="18339">MGPNEQMKLFISRQKQSMKEPKLKAIAVGTPRPAYNPPRHRQSPSPSPAIRRSPSVGIRTSVEDPRHYHQAPATSYRSTSWELTPGIRLRSPATTVSQNGSSQEQSEEEKRLAVINMYKQMYLEDYGVSKVADLPDNAKINLRKALLHYRSPKQSVVVEEEL</sequence>
<evidence type="ECO:0000313" key="3">
    <source>
        <dbReference type="Proteomes" id="UP000799440"/>
    </source>
</evidence>
<evidence type="ECO:0000313" key="2">
    <source>
        <dbReference type="EMBL" id="KAF2744308.1"/>
    </source>
</evidence>
<accession>A0A6A6V198</accession>
<dbReference type="Proteomes" id="UP000799440">
    <property type="component" value="Unassembled WGS sequence"/>
</dbReference>
<organism evidence="2 3">
    <name type="scientific">Sporormia fimetaria CBS 119925</name>
    <dbReference type="NCBI Taxonomy" id="1340428"/>
    <lineage>
        <taxon>Eukaryota</taxon>
        <taxon>Fungi</taxon>
        <taxon>Dikarya</taxon>
        <taxon>Ascomycota</taxon>
        <taxon>Pezizomycotina</taxon>
        <taxon>Dothideomycetes</taxon>
        <taxon>Pleosporomycetidae</taxon>
        <taxon>Pleosporales</taxon>
        <taxon>Sporormiaceae</taxon>
        <taxon>Sporormia</taxon>
    </lineage>
</organism>
<feature type="region of interest" description="Disordered" evidence="1">
    <location>
        <begin position="13"/>
        <end position="79"/>
    </location>
</feature>
<evidence type="ECO:0000256" key="1">
    <source>
        <dbReference type="SAM" id="MobiDB-lite"/>
    </source>
</evidence>